<evidence type="ECO:0000313" key="3">
    <source>
        <dbReference type="Proteomes" id="UP000193411"/>
    </source>
</evidence>
<organism evidence="2 3">
    <name type="scientific">Catenaria anguillulae PL171</name>
    <dbReference type="NCBI Taxonomy" id="765915"/>
    <lineage>
        <taxon>Eukaryota</taxon>
        <taxon>Fungi</taxon>
        <taxon>Fungi incertae sedis</taxon>
        <taxon>Blastocladiomycota</taxon>
        <taxon>Blastocladiomycetes</taxon>
        <taxon>Blastocladiales</taxon>
        <taxon>Catenariaceae</taxon>
        <taxon>Catenaria</taxon>
    </lineage>
</organism>
<dbReference type="InterPro" id="IPR003877">
    <property type="entry name" value="SPRY_dom"/>
</dbReference>
<dbReference type="Gene3D" id="2.60.120.920">
    <property type="match status" value="1"/>
</dbReference>
<dbReference type="InterPro" id="IPR001870">
    <property type="entry name" value="B30.2/SPRY"/>
</dbReference>
<reference evidence="2 3" key="1">
    <citation type="submission" date="2016-07" db="EMBL/GenBank/DDBJ databases">
        <title>Pervasive Adenine N6-methylation of Active Genes in Fungi.</title>
        <authorList>
            <consortium name="DOE Joint Genome Institute"/>
            <person name="Mondo S.J."/>
            <person name="Dannebaum R.O."/>
            <person name="Kuo R.C."/>
            <person name="Labutti K."/>
            <person name="Haridas S."/>
            <person name="Kuo A."/>
            <person name="Salamov A."/>
            <person name="Ahrendt S.R."/>
            <person name="Lipzen A."/>
            <person name="Sullivan W."/>
            <person name="Andreopoulos W.B."/>
            <person name="Clum A."/>
            <person name="Lindquist E."/>
            <person name="Daum C."/>
            <person name="Ramamoorthy G.K."/>
            <person name="Gryganskyi A."/>
            <person name="Culley D."/>
            <person name="Magnuson J.K."/>
            <person name="James T.Y."/>
            <person name="O'Malley M.A."/>
            <person name="Stajich J.E."/>
            <person name="Spatafora J.W."/>
            <person name="Visel A."/>
            <person name="Grigoriev I.V."/>
        </authorList>
    </citation>
    <scope>NUCLEOTIDE SEQUENCE [LARGE SCALE GENOMIC DNA]</scope>
    <source>
        <strain evidence="2 3">PL171</strain>
    </source>
</reference>
<dbReference type="STRING" id="765915.A0A1Y2HQB8"/>
<sequence>MSHQPSSPDDCTLAPSSSLALRGVQGDPSIKISDRTVQFNGPRIRNIQSNVAIPTANCFVLPPLPTYSQANRVPGAHSPSRQSTWYFECTILDQPRGPASLVCVGLATDELPGYLLGPGMEMSGHKNIGVGYHSTGRKYVNGEYEAEYGHAFGAGDTVGVGWDTAVDRVFFTVNGKMLGTAAAECLSPATPMFPTFGGTRGAVLCANFGTEAFMWEQANQDNLGFFMDPLPKYSATDCSDCQDLCALESTLANLALDQVSEMDLVDMTTVAEVPLYGGWSNPPAY</sequence>
<dbReference type="EMBL" id="MCFL01000015">
    <property type="protein sequence ID" value="ORZ36796.1"/>
    <property type="molecule type" value="Genomic_DNA"/>
</dbReference>
<gene>
    <name evidence="2" type="ORF">BCR44DRAFT_1498564</name>
</gene>
<dbReference type="OrthoDB" id="258495at2759"/>
<keyword evidence="3" id="KW-1185">Reference proteome</keyword>
<dbReference type="InterPro" id="IPR013320">
    <property type="entry name" value="ConA-like_dom_sf"/>
</dbReference>
<dbReference type="PROSITE" id="PS50188">
    <property type="entry name" value="B302_SPRY"/>
    <property type="match status" value="1"/>
</dbReference>
<accession>A0A1Y2HQB8</accession>
<dbReference type="CDD" id="cd12885">
    <property type="entry name" value="SPRY_RanBP_like"/>
    <property type="match status" value="1"/>
</dbReference>
<dbReference type="InterPro" id="IPR044736">
    <property type="entry name" value="Gid1/RanBPM/SPLA_SPRY"/>
</dbReference>
<proteinExistence type="predicted"/>
<dbReference type="Proteomes" id="UP000193411">
    <property type="component" value="Unassembled WGS sequence"/>
</dbReference>
<name>A0A1Y2HQB8_9FUNG</name>
<dbReference type="InterPro" id="IPR043136">
    <property type="entry name" value="B30.2/SPRY_sf"/>
</dbReference>
<dbReference type="SMART" id="SM00449">
    <property type="entry name" value="SPRY"/>
    <property type="match status" value="1"/>
</dbReference>
<dbReference type="SUPFAM" id="SSF49899">
    <property type="entry name" value="Concanavalin A-like lectins/glucanases"/>
    <property type="match status" value="1"/>
</dbReference>
<dbReference type="Pfam" id="PF00622">
    <property type="entry name" value="SPRY"/>
    <property type="match status" value="1"/>
</dbReference>
<protein>
    <recommendedName>
        <fullName evidence="1">B30.2/SPRY domain-containing protein</fullName>
    </recommendedName>
</protein>
<feature type="domain" description="B30.2/SPRY" evidence="1">
    <location>
        <begin position="1"/>
        <end position="213"/>
    </location>
</feature>
<comment type="caution">
    <text evidence="2">The sequence shown here is derived from an EMBL/GenBank/DDBJ whole genome shotgun (WGS) entry which is preliminary data.</text>
</comment>
<evidence type="ECO:0000259" key="1">
    <source>
        <dbReference type="PROSITE" id="PS50188"/>
    </source>
</evidence>
<dbReference type="AlphaFoldDB" id="A0A1Y2HQB8"/>
<evidence type="ECO:0000313" key="2">
    <source>
        <dbReference type="EMBL" id="ORZ36796.1"/>
    </source>
</evidence>